<dbReference type="InterPro" id="IPR036812">
    <property type="entry name" value="NAD(P)_OxRdtase_dom_sf"/>
</dbReference>
<organism evidence="2 3">
    <name type="scientific">Artemisia annua</name>
    <name type="common">Sweet wormwood</name>
    <dbReference type="NCBI Taxonomy" id="35608"/>
    <lineage>
        <taxon>Eukaryota</taxon>
        <taxon>Viridiplantae</taxon>
        <taxon>Streptophyta</taxon>
        <taxon>Embryophyta</taxon>
        <taxon>Tracheophyta</taxon>
        <taxon>Spermatophyta</taxon>
        <taxon>Magnoliopsida</taxon>
        <taxon>eudicotyledons</taxon>
        <taxon>Gunneridae</taxon>
        <taxon>Pentapetalae</taxon>
        <taxon>asterids</taxon>
        <taxon>campanulids</taxon>
        <taxon>Asterales</taxon>
        <taxon>Asteraceae</taxon>
        <taxon>Asteroideae</taxon>
        <taxon>Anthemideae</taxon>
        <taxon>Artemisiinae</taxon>
        <taxon>Artemisia</taxon>
    </lineage>
</organism>
<dbReference type="STRING" id="35608.A0A2U1NXH3"/>
<dbReference type="InterPro" id="IPR018170">
    <property type="entry name" value="Aldo/ket_reductase_CS"/>
</dbReference>
<dbReference type="Proteomes" id="UP000245207">
    <property type="component" value="Unassembled WGS sequence"/>
</dbReference>
<dbReference type="Pfam" id="PF00248">
    <property type="entry name" value="Aldo_ket_red"/>
    <property type="match status" value="2"/>
</dbReference>
<evidence type="ECO:0000313" key="3">
    <source>
        <dbReference type="Proteomes" id="UP000245207"/>
    </source>
</evidence>
<sequence>MEECQDLGLTKSIGVRNFGPRRIEEILSFAKIPLAVNQRFHLDYGTLKVEMNPLCQQKKLNDFCKKNDILLTGYSPLGASGTHWGHKRVMECDVALRWIYEQGVSFVVKSFNKQRMQQNLDIFDWSLTEDELNKINQIPQQKHVYLTGSMVNEHHDVIAEIDADLSFQ</sequence>
<dbReference type="GO" id="GO:0016491">
    <property type="term" value="F:oxidoreductase activity"/>
    <property type="evidence" value="ECO:0007669"/>
    <property type="project" value="InterPro"/>
</dbReference>
<accession>A0A2U1NXH3</accession>
<dbReference type="InterPro" id="IPR020471">
    <property type="entry name" value="AKR"/>
</dbReference>
<reference evidence="2 3" key="1">
    <citation type="journal article" date="2018" name="Mol. Plant">
        <title>The genome of Artemisia annua provides insight into the evolution of Asteraceae family and artemisinin biosynthesis.</title>
        <authorList>
            <person name="Shen Q."/>
            <person name="Zhang L."/>
            <person name="Liao Z."/>
            <person name="Wang S."/>
            <person name="Yan T."/>
            <person name="Shi P."/>
            <person name="Liu M."/>
            <person name="Fu X."/>
            <person name="Pan Q."/>
            <person name="Wang Y."/>
            <person name="Lv Z."/>
            <person name="Lu X."/>
            <person name="Zhang F."/>
            <person name="Jiang W."/>
            <person name="Ma Y."/>
            <person name="Chen M."/>
            <person name="Hao X."/>
            <person name="Li L."/>
            <person name="Tang Y."/>
            <person name="Lv G."/>
            <person name="Zhou Y."/>
            <person name="Sun X."/>
            <person name="Brodelius P.E."/>
            <person name="Rose J.K.C."/>
            <person name="Tang K."/>
        </authorList>
    </citation>
    <scope>NUCLEOTIDE SEQUENCE [LARGE SCALE GENOMIC DNA]</scope>
    <source>
        <strain evidence="3">cv. Huhao1</strain>
        <tissue evidence="2">Leaf</tissue>
    </source>
</reference>
<feature type="domain" description="NADP-dependent oxidoreductase" evidence="1">
    <location>
        <begin position="1"/>
        <end position="79"/>
    </location>
</feature>
<dbReference type="EMBL" id="PKPP01002031">
    <property type="protein sequence ID" value="PWA78130.1"/>
    <property type="molecule type" value="Genomic_DNA"/>
</dbReference>
<dbReference type="InterPro" id="IPR023210">
    <property type="entry name" value="NADP_OxRdtase_dom"/>
</dbReference>
<comment type="caution">
    <text evidence="2">The sequence shown here is derived from an EMBL/GenBank/DDBJ whole genome shotgun (WGS) entry which is preliminary data.</text>
</comment>
<dbReference type="SUPFAM" id="SSF51430">
    <property type="entry name" value="NAD(P)-linked oxidoreductase"/>
    <property type="match status" value="1"/>
</dbReference>
<dbReference type="AlphaFoldDB" id="A0A2U1NXH3"/>
<keyword evidence="3" id="KW-1185">Reference proteome</keyword>
<dbReference type="PROSITE" id="PS00063">
    <property type="entry name" value="ALDOKETO_REDUCTASE_3"/>
    <property type="match status" value="1"/>
</dbReference>
<name>A0A2U1NXH3_ARTAN</name>
<gene>
    <name evidence="2" type="ORF">CTI12_AA216870</name>
</gene>
<dbReference type="Gene3D" id="3.20.20.100">
    <property type="entry name" value="NADP-dependent oxidoreductase domain"/>
    <property type="match status" value="1"/>
</dbReference>
<evidence type="ECO:0000313" key="2">
    <source>
        <dbReference type="EMBL" id="PWA78130.1"/>
    </source>
</evidence>
<dbReference type="PANTHER" id="PTHR11732">
    <property type="entry name" value="ALDO/KETO REDUCTASE"/>
    <property type="match status" value="1"/>
</dbReference>
<dbReference type="OrthoDB" id="416253at2759"/>
<protein>
    <submittedName>
        <fullName evidence="2">NADPH-dependent codeinone reductase 1-4</fullName>
    </submittedName>
</protein>
<evidence type="ECO:0000259" key="1">
    <source>
        <dbReference type="Pfam" id="PF00248"/>
    </source>
</evidence>
<proteinExistence type="predicted"/>
<feature type="domain" description="NADP-dependent oxidoreductase" evidence="1">
    <location>
        <begin position="93"/>
        <end position="138"/>
    </location>
</feature>